<evidence type="ECO:0000313" key="1">
    <source>
        <dbReference type="EMBL" id="GIY89794.1"/>
    </source>
</evidence>
<gene>
    <name evidence="1" type="ORF">CDAR_175691</name>
</gene>
<comment type="caution">
    <text evidence="1">The sequence shown here is derived from an EMBL/GenBank/DDBJ whole genome shotgun (WGS) entry which is preliminary data.</text>
</comment>
<protein>
    <submittedName>
        <fullName evidence="1">Uncharacterized protein</fullName>
    </submittedName>
</protein>
<dbReference type="Proteomes" id="UP001054837">
    <property type="component" value="Unassembled WGS sequence"/>
</dbReference>
<name>A0AAV4X7Q2_9ARAC</name>
<evidence type="ECO:0000313" key="2">
    <source>
        <dbReference type="Proteomes" id="UP001054837"/>
    </source>
</evidence>
<reference evidence="1 2" key="1">
    <citation type="submission" date="2021-06" db="EMBL/GenBank/DDBJ databases">
        <title>Caerostris darwini draft genome.</title>
        <authorList>
            <person name="Kono N."/>
            <person name="Arakawa K."/>
        </authorList>
    </citation>
    <scope>NUCLEOTIDE SEQUENCE [LARGE SCALE GENOMIC DNA]</scope>
</reference>
<sequence>MASIRKVSMFPRSLACRQTDHIVGNLWGTGNLNGHSSSLMTCPYPSYPMNNIVVCRWEENRKLIVVQMQFVFRRVICFIRIRKVEASQFEVNAVISRG</sequence>
<organism evidence="1 2">
    <name type="scientific">Caerostris darwini</name>
    <dbReference type="NCBI Taxonomy" id="1538125"/>
    <lineage>
        <taxon>Eukaryota</taxon>
        <taxon>Metazoa</taxon>
        <taxon>Ecdysozoa</taxon>
        <taxon>Arthropoda</taxon>
        <taxon>Chelicerata</taxon>
        <taxon>Arachnida</taxon>
        <taxon>Araneae</taxon>
        <taxon>Araneomorphae</taxon>
        <taxon>Entelegynae</taxon>
        <taxon>Araneoidea</taxon>
        <taxon>Araneidae</taxon>
        <taxon>Caerostris</taxon>
    </lineage>
</organism>
<accession>A0AAV4X7Q2</accession>
<proteinExistence type="predicted"/>
<dbReference type="EMBL" id="BPLQ01015694">
    <property type="protein sequence ID" value="GIY89794.1"/>
    <property type="molecule type" value="Genomic_DNA"/>
</dbReference>
<dbReference type="AlphaFoldDB" id="A0AAV4X7Q2"/>
<keyword evidence="2" id="KW-1185">Reference proteome</keyword>